<dbReference type="Pfam" id="PF00078">
    <property type="entry name" value="RVT_1"/>
    <property type="match status" value="1"/>
</dbReference>
<evidence type="ECO:0000313" key="4">
    <source>
        <dbReference type="Proteomes" id="UP000887578"/>
    </source>
</evidence>
<dbReference type="Gene3D" id="3.10.10.10">
    <property type="entry name" value="HIV Type 1 Reverse Transcriptase, subunit A, domain 1"/>
    <property type="match status" value="1"/>
</dbReference>
<dbReference type="SUPFAM" id="SSF47823">
    <property type="entry name" value="lambda integrase-like, N-terminal domain"/>
    <property type="match status" value="1"/>
</dbReference>
<evidence type="ECO:0000313" key="5">
    <source>
        <dbReference type="WBParaSite" id="PDA_v2.g535.t1"/>
    </source>
</evidence>
<dbReference type="CDD" id="cd09275">
    <property type="entry name" value="RNase_HI_RT_DIRS1"/>
    <property type="match status" value="1"/>
</dbReference>
<dbReference type="WBParaSite" id="PDA_v2.g535.t1">
    <property type="protein sequence ID" value="PDA_v2.g535.t1"/>
    <property type="gene ID" value="PDA_v2.g535"/>
</dbReference>
<dbReference type="Gene3D" id="3.30.70.270">
    <property type="match status" value="1"/>
</dbReference>
<dbReference type="PANTHER" id="PTHR33050:SF7">
    <property type="entry name" value="RIBONUCLEASE H"/>
    <property type="match status" value="1"/>
</dbReference>
<feature type="domain" description="Reverse transcriptase" evidence="3">
    <location>
        <begin position="292"/>
        <end position="474"/>
    </location>
</feature>
<evidence type="ECO:0000259" key="3">
    <source>
        <dbReference type="PROSITE" id="PS50878"/>
    </source>
</evidence>
<feature type="region of interest" description="Disordered" evidence="2">
    <location>
        <begin position="1009"/>
        <end position="1084"/>
    </location>
</feature>
<dbReference type="PANTHER" id="PTHR33050">
    <property type="entry name" value="REVERSE TRANSCRIPTASE DOMAIN-CONTAINING PROTEIN"/>
    <property type="match status" value="1"/>
</dbReference>
<evidence type="ECO:0000256" key="2">
    <source>
        <dbReference type="SAM" id="MobiDB-lite"/>
    </source>
</evidence>
<evidence type="ECO:0000256" key="1">
    <source>
        <dbReference type="ARBA" id="ARBA00023125"/>
    </source>
</evidence>
<dbReference type="InterPro" id="IPR052055">
    <property type="entry name" value="Hepadnavirus_pol/RT"/>
</dbReference>
<reference evidence="5" key="1">
    <citation type="submission" date="2022-11" db="UniProtKB">
        <authorList>
            <consortium name="WormBaseParasite"/>
        </authorList>
    </citation>
    <scope>IDENTIFICATION</scope>
</reference>
<feature type="compositionally biased region" description="Polar residues" evidence="2">
    <location>
        <begin position="1011"/>
        <end position="1020"/>
    </location>
</feature>
<dbReference type="Gene3D" id="1.10.150.130">
    <property type="match status" value="1"/>
</dbReference>
<accession>A0A914R1S0</accession>
<dbReference type="GO" id="GO:0003677">
    <property type="term" value="F:DNA binding"/>
    <property type="evidence" value="ECO:0007669"/>
    <property type="project" value="UniProtKB-KW"/>
</dbReference>
<proteinExistence type="predicted"/>
<dbReference type="InterPro" id="IPR043128">
    <property type="entry name" value="Rev_trsase/Diguanyl_cyclase"/>
</dbReference>
<organism evidence="4 5">
    <name type="scientific">Panagrolaimus davidi</name>
    <dbReference type="NCBI Taxonomy" id="227884"/>
    <lineage>
        <taxon>Eukaryota</taxon>
        <taxon>Metazoa</taxon>
        <taxon>Ecdysozoa</taxon>
        <taxon>Nematoda</taxon>
        <taxon>Chromadorea</taxon>
        <taxon>Rhabditida</taxon>
        <taxon>Tylenchina</taxon>
        <taxon>Panagrolaimomorpha</taxon>
        <taxon>Panagrolaimoidea</taxon>
        <taxon>Panagrolaimidae</taxon>
        <taxon>Panagrolaimus</taxon>
    </lineage>
</organism>
<dbReference type="AlphaFoldDB" id="A0A914R1S0"/>
<dbReference type="InterPro" id="IPR000477">
    <property type="entry name" value="RT_dom"/>
</dbReference>
<dbReference type="SUPFAM" id="SSF56672">
    <property type="entry name" value="DNA/RNA polymerases"/>
    <property type="match status" value="1"/>
</dbReference>
<dbReference type="PROSITE" id="PS50878">
    <property type="entry name" value="RT_POL"/>
    <property type="match status" value="1"/>
</dbReference>
<dbReference type="CDD" id="cd01647">
    <property type="entry name" value="RT_LTR"/>
    <property type="match status" value="1"/>
</dbReference>
<sequence>MASSDRAQLRISLTDEDKLWYEKLAKGMLSTKNSDWLDKVARVDSVANRAPYLQRDFRHGEGQLKLREQSLIEHHDLLYRTLGVSSLIGNNEHDQTQVKNCVGSLLSMMVHQVTVWHRWMALDNLAISRQAIPGSSSMLLDLKEHDNPNKDGDKIHFLFGPAAERDIEKALKERKKEKERRDAAKARLVPFSYGCLKEIRYDPAPAKLSKHLLPRARLAFIPIEAPIVSGRLATFSANWDKITTDPFVLQAVKGYSIPFKSKRPYSKRDYARQCDPHSEEAKAEVEKLLQKEAIFQMAPSKAKWISPMFFVPKKDGSLRPVINLKELNKKLNIPHFKMEGLLNVKDLLTPGCYMAKIDLKDAYFGIPIDNKDSKYLVFRALGRLYAFRALPFGLATAPYTYTRVTKVVATYLRSLGLKLVVYLDDWLFIGNSKDELTSQIELALSVLNSLGFVINDDKSELAPSQEIEFLGFELDSLAMTIAAPALKITKVKSLAFSISKLDKAPARQVAQLCGLLASLKLASELSRLKSRALQRLLKGIERNNRGFNKLINISAEAKEEAAFWAAAPLHAFINRVVEPPISHVIQTDASLKGWGMQMEGMRTGGRWSQEESLLHINALELKAIQLSLQTAFKTSENVGVRIESDNTTAIAFINRRGGTRSRILHSIATEIWQWALSKNIYLKATHIAGVENIEADQESRSFKECSEWTIDFECLRHIFHCFGSPTIDLFASRVNKKCSAYFSLNPDPEATGIDAFAHNWKGLFAYAFPPFNLVGRTIRKAQSDGADIILITPHWESAPFWPMLINLADAPPMILNGSSIRNPHNGDYHPLHILEGAAKTVMASWAPGTLKSYNCALNKWKTFCDAELVNPLEPDPCHILNFLQETLDKGNGHSSVATQRAAITALLSSLGKKNILQEVESLLTRFHKGMLREKPSAPKQAAIWDIEPVLAWIKSQWPLESMILKNLTMRCILLLAICSPKRATPHKPVTSATVARWLKCSLQEAGVSGYTGHSTRSAATSKAAEKGSHPMHYLFRPVQSSFQNRRGDDRRQKYDRGAGGTSAQKRKYEDKGRGGPSTSKRGRK</sequence>
<dbReference type="InterPro" id="IPR043502">
    <property type="entry name" value="DNA/RNA_pol_sf"/>
</dbReference>
<name>A0A914R1S0_9BILA</name>
<keyword evidence="4" id="KW-1185">Reference proteome</keyword>
<feature type="compositionally biased region" description="Basic and acidic residues" evidence="2">
    <location>
        <begin position="1045"/>
        <end position="1056"/>
    </location>
</feature>
<keyword evidence="1" id="KW-0238">DNA-binding</keyword>
<dbReference type="InterPro" id="IPR010998">
    <property type="entry name" value="Integrase_recombinase_N"/>
</dbReference>
<protein>
    <submittedName>
        <fullName evidence="5">Reverse transcriptase domain-containing protein</fullName>
    </submittedName>
</protein>
<dbReference type="Proteomes" id="UP000887578">
    <property type="component" value="Unplaced"/>
</dbReference>